<comment type="subcellular location">
    <subcellularLocation>
        <location evidence="1 8">Cell outer membrane</location>
        <topology evidence="1 8">Multi-pass membrane protein</topology>
    </subcellularLocation>
</comment>
<dbReference type="Pfam" id="PF13715">
    <property type="entry name" value="CarbopepD_reg_2"/>
    <property type="match status" value="1"/>
</dbReference>
<evidence type="ECO:0000256" key="7">
    <source>
        <dbReference type="ARBA" id="ARBA00023237"/>
    </source>
</evidence>
<reference evidence="13 14" key="2">
    <citation type="journal article" date="2015" name="Stand. Genomic Sci.">
        <title>High quality draft genomic sequence of Flavobacterium enshiense DK69(T) and comparison among Flavobacterium genomes.</title>
        <authorList>
            <person name="Zeng Z."/>
            <person name="Chen C."/>
            <person name="Du H."/>
            <person name="Wang G."/>
            <person name="Li M."/>
        </authorList>
    </citation>
    <scope>NUCLEOTIDE SEQUENCE [LARGE SCALE GENOMIC DNA]</scope>
    <source>
        <strain evidence="13 14">DK69</strain>
    </source>
</reference>
<keyword evidence="6 8" id="KW-0472">Membrane</keyword>
<dbReference type="InterPro" id="IPR036942">
    <property type="entry name" value="Beta-barrel_TonB_sf"/>
</dbReference>
<dbReference type="Pfam" id="PF00593">
    <property type="entry name" value="TonB_dep_Rec_b-barrel"/>
    <property type="match status" value="1"/>
</dbReference>
<dbReference type="InterPro" id="IPR012910">
    <property type="entry name" value="Plug_dom"/>
</dbReference>
<evidence type="ECO:0000256" key="5">
    <source>
        <dbReference type="ARBA" id="ARBA00023077"/>
    </source>
</evidence>
<evidence type="ECO:0000256" key="4">
    <source>
        <dbReference type="ARBA" id="ARBA00022692"/>
    </source>
</evidence>
<dbReference type="GO" id="GO:0044718">
    <property type="term" value="P:siderophore transmembrane transport"/>
    <property type="evidence" value="ECO:0007669"/>
    <property type="project" value="TreeGrafter"/>
</dbReference>
<feature type="domain" description="TonB-dependent receptor plug" evidence="12">
    <location>
        <begin position="123"/>
        <end position="219"/>
    </location>
</feature>
<organism evidence="13 14">
    <name type="scientific">Flavobacterium enshiense DK69</name>
    <dbReference type="NCBI Taxonomy" id="1107311"/>
    <lineage>
        <taxon>Bacteria</taxon>
        <taxon>Pseudomonadati</taxon>
        <taxon>Bacteroidota</taxon>
        <taxon>Flavobacteriia</taxon>
        <taxon>Flavobacteriales</taxon>
        <taxon>Flavobacteriaceae</taxon>
        <taxon>Flavobacterium</taxon>
    </lineage>
</organism>
<keyword evidence="13" id="KW-0675">Receptor</keyword>
<proteinExistence type="inferred from homology"/>
<evidence type="ECO:0000256" key="1">
    <source>
        <dbReference type="ARBA" id="ARBA00004571"/>
    </source>
</evidence>
<name>V6SD47_9FLAO</name>
<dbReference type="PATRIC" id="fig|1107311.3.peg.818"/>
<dbReference type="InterPro" id="IPR008969">
    <property type="entry name" value="CarboxyPept-like_regulatory"/>
</dbReference>
<dbReference type="InterPro" id="IPR037066">
    <property type="entry name" value="Plug_dom_sf"/>
</dbReference>
<protein>
    <submittedName>
        <fullName evidence="13">TonB-dependent receptor</fullName>
    </submittedName>
</protein>
<keyword evidence="14" id="KW-1185">Reference proteome</keyword>
<dbReference type="PANTHER" id="PTHR30069:SF40">
    <property type="entry name" value="TONB-DEPENDENT RECEPTOR NMB0964-RELATED"/>
    <property type="match status" value="1"/>
</dbReference>
<dbReference type="GO" id="GO:0009279">
    <property type="term" value="C:cell outer membrane"/>
    <property type="evidence" value="ECO:0007669"/>
    <property type="project" value="UniProtKB-SubCell"/>
</dbReference>
<sequence>MKSFITTLLLGFSVIAVGQNTLSGSIADHNSKAIESVTVSIPELHKETVSDSIGRYIFNDLPKGNFNISFSSIGYANKNVVVTINEKETHLNVMLEETSTHMDEMIVSTVFNKVQSQNVMKVEHQSVKQLQQKGAATLVEGLATIPGVAQISTGTSIGKPVIRGLSGNRVLVYSQGIRMENQQFGDEHGLGMSDAGVESVEVIKGPASLLYGSDALGGVLYFNSEKFAKANSSSGNFNQKFFSNTQGSNTTLGLKTSSDNWKFLTRASYSTHADYEIPSGEKVTNTRFIEKDYKIGLGYSNIHYNSEFRYNYNNLNIGLPEEDIIPEHFRTPLYPKQDIDNHMLSLHQKFFLKKTKLEADLGYTYNNRKELEAADETALHMKLKTASYNVKLYLPKSDRLETIIGVQGMHQTNKNNGEEILIPDATTNDIGILMTSNYEWRSNTLQAGIRYDNRKIDSENHGTFGEEGYFEAVNKNFESFNASLGYKTKVFKNLTLRANMATGFRAPNLAELTSNGVHEGSNRYEIGNPNLKNEQNLQTDLNLEYGNAHFEFFANGFYNHINDYIFLSPTGTQIDGNDVYDYVQDDAALYGGEIGIHYHPHPLDWLHLVSSFESVTGKQDNGDYLPLIPANKFSNTIRTEFDIQKWFKSAYALLNIDYFLKQNNISTFETETGDYVLLNLGFGGNINIGKNKFDLSLNANNLLDKTYISHLSRLKTDGIPNIGRNIILGINFNF</sequence>
<reference evidence="14" key="1">
    <citation type="submission" date="2013-09" db="EMBL/GenBank/DDBJ databases">
        <authorList>
            <person name="Zeng Z."/>
            <person name="Chen C."/>
        </authorList>
    </citation>
    <scope>NUCLEOTIDE SEQUENCE [LARGE SCALE GENOMIC DNA]</scope>
    <source>
        <strain evidence="14">DK69</strain>
    </source>
</reference>
<dbReference type="PANTHER" id="PTHR30069">
    <property type="entry name" value="TONB-DEPENDENT OUTER MEMBRANE RECEPTOR"/>
    <property type="match status" value="1"/>
</dbReference>
<evidence type="ECO:0000256" key="9">
    <source>
        <dbReference type="RuleBase" id="RU003357"/>
    </source>
</evidence>
<keyword evidence="7 8" id="KW-0998">Cell outer membrane</keyword>
<dbReference type="Gene3D" id="2.40.170.20">
    <property type="entry name" value="TonB-dependent receptor, beta-barrel domain"/>
    <property type="match status" value="1"/>
</dbReference>
<dbReference type="RefSeq" id="WP_023572871.1">
    <property type="nucleotide sequence ID" value="NZ_AVCS01000006.1"/>
</dbReference>
<evidence type="ECO:0000256" key="6">
    <source>
        <dbReference type="ARBA" id="ARBA00023136"/>
    </source>
</evidence>
<dbReference type="Gene3D" id="2.60.40.1120">
    <property type="entry name" value="Carboxypeptidase-like, regulatory domain"/>
    <property type="match status" value="1"/>
</dbReference>
<keyword evidence="4 8" id="KW-0812">Transmembrane</keyword>
<evidence type="ECO:0000259" key="11">
    <source>
        <dbReference type="Pfam" id="PF00593"/>
    </source>
</evidence>
<feature type="chain" id="PRO_5004750740" evidence="10">
    <location>
        <begin position="19"/>
        <end position="734"/>
    </location>
</feature>
<evidence type="ECO:0000313" key="13">
    <source>
        <dbReference type="EMBL" id="KGO94500.1"/>
    </source>
</evidence>
<feature type="domain" description="TonB-dependent receptor-like beta-barrel" evidence="11">
    <location>
        <begin position="229"/>
        <end position="702"/>
    </location>
</feature>
<dbReference type="InterPro" id="IPR000531">
    <property type="entry name" value="Beta-barrel_TonB"/>
</dbReference>
<dbReference type="Pfam" id="PF07715">
    <property type="entry name" value="Plug"/>
    <property type="match status" value="1"/>
</dbReference>
<dbReference type="GO" id="GO:0015344">
    <property type="term" value="F:siderophore uptake transmembrane transporter activity"/>
    <property type="evidence" value="ECO:0007669"/>
    <property type="project" value="TreeGrafter"/>
</dbReference>
<keyword evidence="10" id="KW-0732">Signal</keyword>
<dbReference type="SUPFAM" id="SSF56935">
    <property type="entry name" value="Porins"/>
    <property type="match status" value="1"/>
</dbReference>
<gene>
    <name evidence="13" type="ORF">Q767_13105</name>
</gene>
<evidence type="ECO:0000256" key="8">
    <source>
        <dbReference type="PROSITE-ProRule" id="PRU01360"/>
    </source>
</evidence>
<comment type="caution">
    <text evidence="13">The sequence shown here is derived from an EMBL/GenBank/DDBJ whole genome shotgun (WGS) entry which is preliminary data.</text>
</comment>
<keyword evidence="3 8" id="KW-1134">Transmembrane beta strand</keyword>
<dbReference type="OrthoDB" id="9795928at2"/>
<evidence type="ECO:0000256" key="10">
    <source>
        <dbReference type="SAM" id="SignalP"/>
    </source>
</evidence>
<dbReference type="Gene3D" id="2.170.130.10">
    <property type="entry name" value="TonB-dependent receptor, plug domain"/>
    <property type="match status" value="1"/>
</dbReference>
<dbReference type="Proteomes" id="UP000030149">
    <property type="component" value="Unassembled WGS sequence"/>
</dbReference>
<keyword evidence="2 8" id="KW-0813">Transport</keyword>
<dbReference type="eggNOG" id="COG4771">
    <property type="taxonomic scope" value="Bacteria"/>
</dbReference>
<dbReference type="AlphaFoldDB" id="V6SD47"/>
<evidence type="ECO:0000256" key="3">
    <source>
        <dbReference type="ARBA" id="ARBA00022452"/>
    </source>
</evidence>
<accession>V6SD47</accession>
<evidence type="ECO:0000259" key="12">
    <source>
        <dbReference type="Pfam" id="PF07715"/>
    </source>
</evidence>
<feature type="signal peptide" evidence="10">
    <location>
        <begin position="1"/>
        <end position="18"/>
    </location>
</feature>
<dbReference type="EMBL" id="JRLZ01000016">
    <property type="protein sequence ID" value="KGO94500.1"/>
    <property type="molecule type" value="Genomic_DNA"/>
</dbReference>
<dbReference type="STRING" id="1107311.Q767_13105"/>
<dbReference type="PROSITE" id="PS52016">
    <property type="entry name" value="TONB_DEPENDENT_REC_3"/>
    <property type="match status" value="1"/>
</dbReference>
<evidence type="ECO:0000313" key="14">
    <source>
        <dbReference type="Proteomes" id="UP000030149"/>
    </source>
</evidence>
<keyword evidence="5 9" id="KW-0798">TonB box</keyword>
<evidence type="ECO:0000256" key="2">
    <source>
        <dbReference type="ARBA" id="ARBA00022448"/>
    </source>
</evidence>
<dbReference type="SUPFAM" id="SSF49464">
    <property type="entry name" value="Carboxypeptidase regulatory domain-like"/>
    <property type="match status" value="1"/>
</dbReference>
<comment type="similarity">
    <text evidence="8 9">Belongs to the TonB-dependent receptor family.</text>
</comment>
<dbReference type="InterPro" id="IPR039426">
    <property type="entry name" value="TonB-dep_rcpt-like"/>
</dbReference>